<dbReference type="OrthoDB" id="9815825at2"/>
<dbReference type="PANTHER" id="PTHR43054">
    <property type="match status" value="1"/>
</dbReference>
<evidence type="ECO:0000313" key="5">
    <source>
        <dbReference type="Proteomes" id="UP000008366"/>
    </source>
</evidence>
<name>K6VI59_9MICO</name>
<dbReference type="SUPFAM" id="SSF55347">
    <property type="entry name" value="Glyceraldehyde-3-phosphate dehydrogenase-like, C-terminal domain"/>
    <property type="match status" value="1"/>
</dbReference>
<dbReference type="RefSeq" id="WP_006592435.1">
    <property type="nucleotide sequence ID" value="NZ_BAHD01000029.1"/>
</dbReference>
<dbReference type="eggNOG" id="COG0673">
    <property type="taxonomic scope" value="Bacteria"/>
</dbReference>
<sequence length="339" mass="35354">MTDTVDRTGSPADADALRIATIGTGVITRGFARAVTISGRARIVLAHSRDAQRAAQFAAEIGADAGESDLAAILTDDGVDAVYVASPNGVHAEQVRAALTAGKHVLCEKPLVLHAAEAEELFALADATGVLLVEAMRSAYDPGMQLIRDLLPQLGRVRRAGLRYTQRSSRYDRVLAGERVAVFDLAVGGGALNDLGVYTVHPLVDLFGEPQQVVGAPVLVGPDAEGAGLIVATYDGFVADLSYSKITASDLPSEIQGEKGTMTFDHIAMPRRIVVTPVGGEPVEHLIDGPLDDPQRGTDGNLSYEIDAFADAVAAGVEPAGSRERSLAAARVIDAARGA</sequence>
<dbReference type="InterPro" id="IPR055170">
    <property type="entry name" value="GFO_IDH_MocA-like_dom"/>
</dbReference>
<feature type="domain" description="GFO/IDH/MocA-like oxidoreductase" evidence="3">
    <location>
        <begin position="153"/>
        <end position="262"/>
    </location>
</feature>
<keyword evidence="5" id="KW-1185">Reference proteome</keyword>
<comment type="caution">
    <text evidence="4">The sequence shown here is derived from an EMBL/GenBank/DDBJ whole genome shotgun (WGS) entry which is preliminary data.</text>
</comment>
<dbReference type="Gene3D" id="3.40.50.720">
    <property type="entry name" value="NAD(P)-binding Rossmann-like Domain"/>
    <property type="match status" value="1"/>
</dbReference>
<dbReference type="InterPro" id="IPR036291">
    <property type="entry name" value="NAD(P)-bd_dom_sf"/>
</dbReference>
<evidence type="ECO:0000256" key="1">
    <source>
        <dbReference type="ARBA" id="ARBA00023027"/>
    </source>
</evidence>
<dbReference type="SUPFAM" id="SSF51735">
    <property type="entry name" value="NAD(P)-binding Rossmann-fold domains"/>
    <property type="match status" value="1"/>
</dbReference>
<evidence type="ECO:0000259" key="3">
    <source>
        <dbReference type="Pfam" id="PF22725"/>
    </source>
</evidence>
<gene>
    <name evidence="4" type="ORF">KILIM_029_00120</name>
</gene>
<dbReference type="PANTHER" id="PTHR43054:SF1">
    <property type="entry name" value="SCYLLO-INOSITOL 2-DEHYDROGENASE (NADP(+)) IOLU"/>
    <property type="match status" value="1"/>
</dbReference>
<proteinExistence type="predicted"/>
<dbReference type="InterPro" id="IPR000683">
    <property type="entry name" value="Gfo/Idh/MocA-like_OxRdtase_N"/>
</dbReference>
<dbReference type="EMBL" id="BAHD01000029">
    <property type="protein sequence ID" value="GAB95903.1"/>
    <property type="molecule type" value="Genomic_DNA"/>
</dbReference>
<dbReference type="STRING" id="1184609.KILIM_029_00120"/>
<evidence type="ECO:0000259" key="2">
    <source>
        <dbReference type="Pfam" id="PF01408"/>
    </source>
</evidence>
<feature type="domain" description="Gfo/Idh/MocA-like oxidoreductase N-terminal" evidence="2">
    <location>
        <begin position="17"/>
        <end position="132"/>
    </location>
</feature>
<dbReference type="Proteomes" id="UP000008366">
    <property type="component" value="Unassembled WGS sequence"/>
</dbReference>
<organism evidence="4 5">
    <name type="scientific">Kineosphaera limosa NBRC 100340</name>
    <dbReference type="NCBI Taxonomy" id="1184609"/>
    <lineage>
        <taxon>Bacteria</taxon>
        <taxon>Bacillati</taxon>
        <taxon>Actinomycetota</taxon>
        <taxon>Actinomycetes</taxon>
        <taxon>Micrococcales</taxon>
        <taxon>Dermatophilaceae</taxon>
        <taxon>Kineosphaera</taxon>
    </lineage>
</organism>
<protein>
    <submittedName>
        <fullName evidence="4">Uncharacterized protein</fullName>
    </submittedName>
</protein>
<accession>K6VI59</accession>
<reference evidence="4 5" key="1">
    <citation type="submission" date="2012-08" db="EMBL/GenBank/DDBJ databases">
        <title>Whole genome shotgun sequence of Kineosphaera limosa NBRC 100340.</title>
        <authorList>
            <person name="Yoshida I."/>
            <person name="Isaki S."/>
            <person name="Hosoyama A."/>
            <person name="Tsuchikane K."/>
            <person name="Katsumata H."/>
            <person name="Ando Y."/>
            <person name="Ohji S."/>
            <person name="Hamada M."/>
            <person name="Tamura T."/>
            <person name="Yamazoe A."/>
            <person name="Yamazaki S."/>
            <person name="Fujita N."/>
        </authorList>
    </citation>
    <scope>NUCLEOTIDE SEQUENCE [LARGE SCALE GENOMIC DNA]</scope>
    <source>
        <strain evidence="4 5">NBRC 100340</strain>
    </source>
</reference>
<keyword evidence="1" id="KW-0520">NAD</keyword>
<evidence type="ECO:0000313" key="4">
    <source>
        <dbReference type="EMBL" id="GAB95903.1"/>
    </source>
</evidence>
<dbReference type="Gene3D" id="3.30.360.10">
    <property type="entry name" value="Dihydrodipicolinate Reductase, domain 2"/>
    <property type="match status" value="1"/>
</dbReference>
<dbReference type="Pfam" id="PF22725">
    <property type="entry name" value="GFO_IDH_MocA_C3"/>
    <property type="match status" value="1"/>
</dbReference>
<dbReference type="GO" id="GO:0000166">
    <property type="term" value="F:nucleotide binding"/>
    <property type="evidence" value="ECO:0007669"/>
    <property type="project" value="InterPro"/>
</dbReference>
<dbReference type="AlphaFoldDB" id="K6VI59"/>
<dbReference type="Pfam" id="PF01408">
    <property type="entry name" value="GFO_IDH_MocA"/>
    <property type="match status" value="1"/>
</dbReference>